<organism evidence="4 5">
    <name type="scientific">Alienimonas chondri</name>
    <dbReference type="NCBI Taxonomy" id="2681879"/>
    <lineage>
        <taxon>Bacteria</taxon>
        <taxon>Pseudomonadati</taxon>
        <taxon>Planctomycetota</taxon>
        <taxon>Planctomycetia</taxon>
        <taxon>Planctomycetales</taxon>
        <taxon>Planctomycetaceae</taxon>
        <taxon>Alienimonas</taxon>
    </lineage>
</organism>
<evidence type="ECO:0000259" key="3">
    <source>
        <dbReference type="Pfam" id="PF08450"/>
    </source>
</evidence>
<dbReference type="InterPro" id="IPR005511">
    <property type="entry name" value="SMP-30"/>
</dbReference>
<dbReference type="RefSeq" id="WP_171187390.1">
    <property type="nucleotide sequence ID" value="NZ_WTPX01000076.1"/>
</dbReference>
<sequence>MPRPAPHPVLAALLSLCFVASLPATAGSQDTDVFPTLGRIVVLDDRFADCIDPEAKIDVLGSGFSWCEGPTWDAQGQRLLFSEIPSNTVRVWEPRKAVRVFLDPAGYTGLTDYGNEPGSNGLLVAGDEDGPSMLVSCEHGDRRLSIMPLTEQGGKVTLADRFEGKRLNSPNDLCMHSNGTIYFTDPPYGLPGGLEGPNAELDFCGVYRLTTDGTVSLVTKKMPRPNGIALSPDEKTLYVADSGAKHWMKFPVAADGSTGEGSLFFDASKQPGKGSADGLKVDVDGRIWATGPGGVWVFSPEGKPLGRIETGEHTSNVAFGGEDGRDLFITSDMYLCRVETKTTGAAK</sequence>
<dbReference type="Proteomes" id="UP000609651">
    <property type="component" value="Unassembled WGS sequence"/>
</dbReference>
<dbReference type="PANTHER" id="PTHR47572">
    <property type="entry name" value="LIPOPROTEIN-RELATED"/>
    <property type="match status" value="1"/>
</dbReference>
<dbReference type="InterPro" id="IPR011042">
    <property type="entry name" value="6-blade_b-propeller_TolB-like"/>
</dbReference>
<proteinExistence type="predicted"/>
<dbReference type="Pfam" id="PF08450">
    <property type="entry name" value="SGL"/>
    <property type="match status" value="1"/>
</dbReference>
<reference evidence="4 5" key="1">
    <citation type="journal article" date="2020" name="Syst. Appl. Microbiol.">
        <title>Alienimonas chondri sp. nov., a novel planctomycete isolated from the biofilm of the red alga Chondrus crispus.</title>
        <authorList>
            <person name="Vitorino I."/>
            <person name="Albuquerque L."/>
            <person name="Wiegand S."/>
            <person name="Kallscheuer N."/>
            <person name="da Costa M.S."/>
            <person name="Lobo-da-Cunha A."/>
            <person name="Jogler C."/>
            <person name="Lage O.M."/>
        </authorList>
    </citation>
    <scope>NUCLEOTIDE SEQUENCE [LARGE SCALE GENOMIC DNA]</scope>
    <source>
        <strain evidence="4 5">LzC2</strain>
    </source>
</reference>
<dbReference type="InterPro" id="IPR051262">
    <property type="entry name" value="SMP-30/CGR1_Lactonase"/>
</dbReference>
<feature type="domain" description="SMP-30/Gluconolactonase/LRE-like region" evidence="3">
    <location>
        <begin position="66"/>
        <end position="331"/>
    </location>
</feature>
<dbReference type="EC" id="3.1.1.17" evidence="4"/>
<dbReference type="PANTHER" id="PTHR47572:SF4">
    <property type="entry name" value="LACTONASE DRP35"/>
    <property type="match status" value="1"/>
</dbReference>
<evidence type="ECO:0000256" key="1">
    <source>
        <dbReference type="ARBA" id="ARBA00022801"/>
    </source>
</evidence>
<gene>
    <name evidence="4" type="primary">gnl</name>
    <name evidence="4" type="ORF">LzC2_24790</name>
</gene>
<name>A0ABX1VE75_9PLAN</name>
<keyword evidence="1 4" id="KW-0378">Hydrolase</keyword>
<keyword evidence="2" id="KW-0732">Signal</keyword>
<evidence type="ECO:0000313" key="4">
    <source>
        <dbReference type="EMBL" id="NNJ26395.1"/>
    </source>
</evidence>
<dbReference type="SUPFAM" id="SSF63829">
    <property type="entry name" value="Calcium-dependent phosphotriesterase"/>
    <property type="match status" value="1"/>
</dbReference>
<comment type="caution">
    <text evidence="4">The sequence shown here is derived from an EMBL/GenBank/DDBJ whole genome shotgun (WGS) entry which is preliminary data.</text>
</comment>
<keyword evidence="5" id="KW-1185">Reference proteome</keyword>
<dbReference type="EMBL" id="WTPX01000076">
    <property type="protein sequence ID" value="NNJ26395.1"/>
    <property type="molecule type" value="Genomic_DNA"/>
</dbReference>
<dbReference type="GO" id="GO:0004341">
    <property type="term" value="F:gluconolactonase activity"/>
    <property type="evidence" value="ECO:0007669"/>
    <property type="project" value="UniProtKB-EC"/>
</dbReference>
<feature type="chain" id="PRO_5046168248" evidence="2">
    <location>
        <begin position="27"/>
        <end position="347"/>
    </location>
</feature>
<protein>
    <submittedName>
        <fullName evidence="4">Gluconolactonase</fullName>
        <ecNumber evidence="4">3.1.1.17</ecNumber>
    </submittedName>
</protein>
<dbReference type="InterPro" id="IPR013658">
    <property type="entry name" value="SGL"/>
</dbReference>
<dbReference type="PRINTS" id="PR01790">
    <property type="entry name" value="SMP30FAMILY"/>
</dbReference>
<evidence type="ECO:0000313" key="5">
    <source>
        <dbReference type="Proteomes" id="UP000609651"/>
    </source>
</evidence>
<feature type="signal peptide" evidence="2">
    <location>
        <begin position="1"/>
        <end position="26"/>
    </location>
</feature>
<evidence type="ECO:0000256" key="2">
    <source>
        <dbReference type="SAM" id="SignalP"/>
    </source>
</evidence>
<dbReference type="Gene3D" id="2.120.10.30">
    <property type="entry name" value="TolB, C-terminal domain"/>
    <property type="match status" value="1"/>
</dbReference>
<accession>A0ABX1VE75</accession>